<evidence type="ECO:0000256" key="16">
    <source>
        <dbReference type="SAM" id="SignalP"/>
    </source>
</evidence>
<dbReference type="Gene3D" id="3.40.30.10">
    <property type="entry name" value="Glutaredoxin"/>
    <property type="match status" value="4"/>
</dbReference>
<keyword evidence="9 13" id="KW-1015">Disulfide bond</keyword>
<accession>R4XAT8</accession>
<evidence type="ECO:0000256" key="7">
    <source>
        <dbReference type="ARBA" id="ARBA00022737"/>
    </source>
</evidence>
<dbReference type="GO" id="GO:0003756">
    <property type="term" value="F:protein disulfide isomerase activity"/>
    <property type="evidence" value="ECO:0007669"/>
    <property type="project" value="UniProtKB-EC"/>
</dbReference>
<dbReference type="InterPro" id="IPR017937">
    <property type="entry name" value="Thioredoxin_CS"/>
</dbReference>
<dbReference type="STRING" id="1097556.R4XAT8"/>
<feature type="disulfide bond" description="Redox-active" evidence="13">
    <location>
        <begin position="380"/>
        <end position="383"/>
    </location>
</feature>
<evidence type="ECO:0000259" key="17">
    <source>
        <dbReference type="PROSITE" id="PS51352"/>
    </source>
</evidence>
<dbReference type="GO" id="GO:0005788">
    <property type="term" value="C:endoplasmic reticulum lumen"/>
    <property type="evidence" value="ECO:0007669"/>
    <property type="project" value="UniProtKB-SubCell"/>
</dbReference>
<comment type="subcellular location">
    <subcellularLocation>
        <location evidence="3">Endoplasmic reticulum lumen</location>
    </subcellularLocation>
</comment>
<dbReference type="eggNOG" id="KOG0190">
    <property type="taxonomic scope" value="Eukaryota"/>
</dbReference>
<comment type="caution">
    <text evidence="18">The sequence shown here is derived from an EMBL/GenBank/DDBJ whole genome shotgun (WGS) entry which is preliminary data.</text>
</comment>
<gene>
    <name evidence="18" type="ORF">TAPDE_003110</name>
</gene>
<dbReference type="Pfam" id="PF13848">
    <property type="entry name" value="Thioredoxin_6"/>
    <property type="match status" value="1"/>
</dbReference>
<evidence type="ECO:0000256" key="6">
    <source>
        <dbReference type="ARBA" id="ARBA00022729"/>
    </source>
</evidence>
<comment type="function">
    <text evidence="2">Participates in the folding of proteins containing disulfide bonds, may be involved in glycosylation, prolyl hydroxylation and triglyceride transfer.</text>
</comment>
<keyword evidence="19" id="KW-1185">Reference proteome</keyword>
<comment type="similarity">
    <text evidence="4 14">Belongs to the protein disulfide isomerase family.</text>
</comment>
<dbReference type="GO" id="GO:0006457">
    <property type="term" value="P:protein folding"/>
    <property type="evidence" value="ECO:0007669"/>
    <property type="project" value="TreeGrafter"/>
</dbReference>
<dbReference type="FunFam" id="3.40.30.10:FF:000154">
    <property type="entry name" value="Protein disulfide-isomerase"/>
    <property type="match status" value="1"/>
</dbReference>
<dbReference type="InterPro" id="IPR036249">
    <property type="entry name" value="Thioredoxin-like_sf"/>
</dbReference>
<evidence type="ECO:0000256" key="3">
    <source>
        <dbReference type="ARBA" id="ARBA00004319"/>
    </source>
</evidence>
<evidence type="ECO:0000256" key="4">
    <source>
        <dbReference type="ARBA" id="ARBA00006347"/>
    </source>
</evidence>
<dbReference type="EMBL" id="CAHR02000116">
    <property type="protein sequence ID" value="CCG82974.1"/>
    <property type="molecule type" value="Genomic_DNA"/>
</dbReference>
<evidence type="ECO:0000256" key="13">
    <source>
        <dbReference type="PIRSR" id="PIRSR605792-51"/>
    </source>
</evidence>
<comment type="catalytic activity">
    <reaction evidence="1 15">
        <text>Catalyzes the rearrangement of -S-S- bonds in proteins.</text>
        <dbReference type="EC" id="5.3.4.1"/>
    </reaction>
</comment>
<dbReference type="PROSITE" id="PS51352">
    <property type="entry name" value="THIOREDOXIN_2"/>
    <property type="match status" value="2"/>
</dbReference>
<dbReference type="InterPro" id="IPR005788">
    <property type="entry name" value="PDI_thioredoxin-like_dom"/>
</dbReference>
<dbReference type="InterPro" id="IPR005792">
    <property type="entry name" value="Prot_disulphide_isomerase"/>
</dbReference>
<dbReference type="SUPFAM" id="SSF52833">
    <property type="entry name" value="Thioredoxin-like"/>
    <property type="match status" value="4"/>
</dbReference>
<keyword evidence="10 15" id="KW-0413">Isomerase</keyword>
<dbReference type="FunFam" id="3.40.30.10:FF:000139">
    <property type="entry name" value="Protein disulfide-isomerase"/>
    <property type="match status" value="1"/>
</dbReference>
<dbReference type="PRINTS" id="PR00421">
    <property type="entry name" value="THIOREDOXIN"/>
</dbReference>
<dbReference type="CDD" id="cd02961">
    <property type="entry name" value="PDI_a_family"/>
    <property type="match status" value="1"/>
</dbReference>
<evidence type="ECO:0000256" key="12">
    <source>
        <dbReference type="ARBA" id="ARBA00039846"/>
    </source>
</evidence>
<dbReference type="NCBIfam" id="TIGR01130">
    <property type="entry name" value="ER_PDI_fam"/>
    <property type="match status" value="1"/>
</dbReference>
<dbReference type="GO" id="GO:0051082">
    <property type="term" value="F:unfolded protein binding"/>
    <property type="evidence" value="ECO:0007669"/>
    <property type="project" value="UniProtKB-ARBA"/>
</dbReference>
<dbReference type="PANTHER" id="PTHR18929:SF132">
    <property type="entry name" value="PROTEIN DISULFIDE-ISOMERASE A3"/>
    <property type="match status" value="1"/>
</dbReference>
<feature type="signal peptide" evidence="16">
    <location>
        <begin position="1"/>
        <end position="15"/>
    </location>
</feature>
<evidence type="ECO:0000256" key="2">
    <source>
        <dbReference type="ARBA" id="ARBA00002692"/>
    </source>
</evidence>
<dbReference type="FunFam" id="3.40.30.10:FF:000017">
    <property type="entry name" value="Protein disulfide-isomerase A4"/>
    <property type="match status" value="1"/>
</dbReference>
<feature type="chain" id="PRO_5012204060" description="Protein disulfide-isomerase" evidence="16">
    <location>
        <begin position="16"/>
        <end position="508"/>
    </location>
</feature>
<keyword evidence="7" id="KW-0677">Repeat</keyword>
<dbReference type="VEuPathDB" id="FungiDB:TAPDE_003110"/>
<dbReference type="CDD" id="cd02995">
    <property type="entry name" value="PDI_a_PDI_a'_C"/>
    <property type="match status" value="1"/>
</dbReference>
<evidence type="ECO:0000256" key="10">
    <source>
        <dbReference type="ARBA" id="ARBA00023235"/>
    </source>
</evidence>
<dbReference type="GO" id="GO:0015035">
    <property type="term" value="F:protein-disulfide reductase activity"/>
    <property type="evidence" value="ECO:0007669"/>
    <property type="project" value="UniProtKB-ARBA"/>
</dbReference>
<sequence length="508" mass="55006">MKYSLPLLLASTALASDVLTLNQASFDQLLVDTPLALVEFFAPWCGHCKNLAPEYELAATELKNKAGIAIAKVDCTEEVDLCAKEGVQGYPTLNLYRGKGNVAAYAGARKADAIVSYMTKQSLPAVSELTAETFDAFSKSDKVVAISFVDKDDTASASTFSDVANVLRDDFLFGTVADADVAKLQGVVAPALVVYKTFDDGKDVFDGKFDTEKIKDFVKSASIPLLGEIGPDTYQSYMSSGLPLGYLFVEKDEDKIELSKFVSKLAADYKGKINFATIDAKAFGGHAENLNLKQTWPAFAIQDTVKQTKFPFPQEDEITEKTLKKFLSDFASGKVKPSVKSEPIPESQPDAVITVVRDSYDSIILDDDKDVLIEFYAPWCGHCKNLAPNYEILAQSYASSKDKLVIAKIDATANDVPDEIKGFPTIKMYAAGKKDSPIEYTGDRSIESLAEFIKTEGTHKIEASESSDVDMEDATETLGVAAAAASKVVELAKDAINDGDDVAAKDEL</sequence>
<feature type="domain" description="Thioredoxin" evidence="17">
    <location>
        <begin position="7"/>
        <end position="123"/>
    </location>
</feature>
<keyword evidence="11 13" id="KW-0676">Redox-active center</keyword>
<dbReference type="Pfam" id="PF00085">
    <property type="entry name" value="Thioredoxin"/>
    <property type="match status" value="2"/>
</dbReference>
<feature type="domain" description="Thioredoxin" evidence="17">
    <location>
        <begin position="290"/>
        <end position="458"/>
    </location>
</feature>
<organism evidence="18 19">
    <name type="scientific">Taphrina deformans (strain PYCC 5710 / ATCC 11124 / CBS 356.35 / IMI 108563 / JCM 9778 / NBRC 8474)</name>
    <name type="common">Peach leaf curl fungus</name>
    <name type="synonym">Lalaria deformans</name>
    <dbReference type="NCBI Taxonomy" id="1097556"/>
    <lineage>
        <taxon>Eukaryota</taxon>
        <taxon>Fungi</taxon>
        <taxon>Dikarya</taxon>
        <taxon>Ascomycota</taxon>
        <taxon>Taphrinomycotina</taxon>
        <taxon>Taphrinomycetes</taxon>
        <taxon>Taphrinales</taxon>
        <taxon>Taphrinaceae</taxon>
        <taxon>Taphrina</taxon>
    </lineage>
</organism>
<name>R4XAT8_TAPDE</name>
<evidence type="ECO:0000256" key="14">
    <source>
        <dbReference type="RuleBase" id="RU004208"/>
    </source>
</evidence>
<evidence type="ECO:0000313" key="19">
    <source>
        <dbReference type="Proteomes" id="UP000013776"/>
    </source>
</evidence>
<evidence type="ECO:0000256" key="8">
    <source>
        <dbReference type="ARBA" id="ARBA00022824"/>
    </source>
</evidence>
<dbReference type="PANTHER" id="PTHR18929">
    <property type="entry name" value="PROTEIN DISULFIDE ISOMERASE"/>
    <property type="match status" value="1"/>
</dbReference>
<dbReference type="InterPro" id="IPR013766">
    <property type="entry name" value="Thioredoxin_domain"/>
</dbReference>
<evidence type="ECO:0000256" key="11">
    <source>
        <dbReference type="ARBA" id="ARBA00023284"/>
    </source>
</evidence>
<dbReference type="EC" id="5.3.4.1" evidence="5 15"/>
<keyword evidence="8" id="KW-0256">Endoplasmic reticulum</keyword>
<dbReference type="AlphaFoldDB" id="R4XAT8"/>
<feature type="disulfide bond" description="Redox-active" evidence="13">
    <location>
        <begin position="45"/>
        <end position="48"/>
    </location>
</feature>
<dbReference type="GO" id="GO:0034976">
    <property type="term" value="P:response to endoplasmic reticulum stress"/>
    <property type="evidence" value="ECO:0007669"/>
    <property type="project" value="TreeGrafter"/>
</dbReference>
<dbReference type="CDD" id="cd02981">
    <property type="entry name" value="PDI_b_family"/>
    <property type="match status" value="1"/>
</dbReference>
<dbReference type="CDD" id="cd02982">
    <property type="entry name" value="PDI_b'_family"/>
    <property type="match status" value="1"/>
</dbReference>
<evidence type="ECO:0000256" key="9">
    <source>
        <dbReference type="ARBA" id="ARBA00023157"/>
    </source>
</evidence>
<dbReference type="FunFam" id="3.40.30.10:FF:000185">
    <property type="entry name" value="Protein disulfide-isomerase"/>
    <property type="match status" value="1"/>
</dbReference>
<evidence type="ECO:0000256" key="15">
    <source>
        <dbReference type="RuleBase" id="RU361130"/>
    </source>
</evidence>
<dbReference type="PROSITE" id="PS00194">
    <property type="entry name" value="THIOREDOXIN_1"/>
    <property type="match status" value="2"/>
</dbReference>
<evidence type="ECO:0000313" key="18">
    <source>
        <dbReference type="EMBL" id="CCG82974.1"/>
    </source>
</evidence>
<dbReference type="OrthoDB" id="427280at2759"/>
<proteinExistence type="inferred from homology"/>
<reference evidence="18 19" key="1">
    <citation type="journal article" date="2013" name="MBio">
        <title>Genome sequencing of the plant pathogen Taphrina deformans, the causal agent of peach leaf curl.</title>
        <authorList>
            <person name="Cisse O.H."/>
            <person name="Almeida J.M.G.C.F."/>
            <person name="Fonseca A."/>
            <person name="Kumar A.A."/>
            <person name="Salojaervi J."/>
            <person name="Overmyer K."/>
            <person name="Hauser P.M."/>
            <person name="Pagni M."/>
        </authorList>
    </citation>
    <scope>NUCLEOTIDE SEQUENCE [LARGE SCALE GENOMIC DNA]</scope>
    <source>
        <strain evidence="19">PYCC 5710 / ATCC 11124 / CBS 356.35 / IMI 108563 / JCM 9778 / NBRC 8474</strain>
    </source>
</reference>
<protein>
    <recommendedName>
        <fullName evidence="12 15">Protein disulfide-isomerase</fullName>
        <ecNumber evidence="5 15">5.3.4.1</ecNumber>
    </recommendedName>
</protein>
<evidence type="ECO:0000256" key="5">
    <source>
        <dbReference type="ARBA" id="ARBA00012723"/>
    </source>
</evidence>
<dbReference type="Proteomes" id="UP000013776">
    <property type="component" value="Unassembled WGS sequence"/>
</dbReference>
<dbReference type="NCBIfam" id="TIGR01126">
    <property type="entry name" value="pdi_dom"/>
    <property type="match status" value="2"/>
</dbReference>
<evidence type="ECO:0000256" key="1">
    <source>
        <dbReference type="ARBA" id="ARBA00001182"/>
    </source>
</evidence>
<keyword evidence="6 16" id="KW-0732">Signal</keyword>